<evidence type="ECO:0000256" key="2">
    <source>
        <dbReference type="SAM" id="Phobius"/>
    </source>
</evidence>
<dbReference type="InterPro" id="IPR056623">
    <property type="entry name" value="MLLE_2"/>
</dbReference>
<evidence type="ECO:0000313" key="4">
    <source>
        <dbReference type="EMBL" id="WVZ99294.1"/>
    </source>
</evidence>
<reference evidence="4 5" key="1">
    <citation type="submission" date="2024-02" db="EMBL/GenBank/DDBJ databases">
        <title>High-quality chromosome-scale genome assembly of Pensacola bahiagrass (Paspalum notatum Flugge var. saurae).</title>
        <authorList>
            <person name="Vega J.M."/>
            <person name="Podio M."/>
            <person name="Orjuela J."/>
            <person name="Siena L.A."/>
            <person name="Pessino S.C."/>
            <person name="Combes M.C."/>
            <person name="Mariac C."/>
            <person name="Albertini E."/>
            <person name="Pupilli F."/>
            <person name="Ortiz J.P.A."/>
            <person name="Leblanc O."/>
        </authorList>
    </citation>
    <scope>NUCLEOTIDE SEQUENCE [LARGE SCALE GENOMIC DNA]</scope>
    <source>
        <strain evidence="4">R1</strain>
        <tissue evidence="4">Leaf</tissue>
    </source>
</reference>
<protein>
    <recommendedName>
        <fullName evidence="3">MLLE-like domain-containing protein</fullName>
    </recommendedName>
</protein>
<name>A0AAQ3V1K3_PASNO</name>
<feature type="region of interest" description="Disordered" evidence="1">
    <location>
        <begin position="199"/>
        <end position="242"/>
    </location>
</feature>
<feature type="region of interest" description="Disordered" evidence="1">
    <location>
        <begin position="422"/>
        <end position="477"/>
    </location>
</feature>
<dbReference type="PANTHER" id="PTHR46250">
    <property type="entry name" value="MYB/SANT-LIKE DNA-BINDING DOMAIN PROTEIN-RELATED"/>
    <property type="match status" value="1"/>
</dbReference>
<feature type="transmembrane region" description="Helical" evidence="2">
    <location>
        <begin position="318"/>
        <end position="342"/>
    </location>
</feature>
<accession>A0AAQ3V1K3</accession>
<evidence type="ECO:0000256" key="1">
    <source>
        <dbReference type="SAM" id="MobiDB-lite"/>
    </source>
</evidence>
<sequence length="550" mass="61050">MLYPHGTKVTKMVNQMAKGLESHGTGGILMVADEEGEIALGEVTLTLGQEVAAGALAGGMVGIVVTETGVIMRECHSVKEIAGISLTTGIGRAEGRSSWGKSNVDSWNSSGAAAAEKFSMGGGSEASQKKDDGPWDKMVRGVRAKNVVAAPGTKGWMVYGTATTIAMLLVVDGRDPCLASSRFLQSDIRRRLLILSSAREIPEPQQLPSPPRDSSPPQDSRRPPPRDSPPLPPSGDAAGRRPICRCHRPRKIRCHIPFLHVAGEEKEGKGRGDEQRRSTTACCTINRQLLHHHRVVLINQVRTMARPPLTAQKRKRDLVFTSMSFAFIFMYHYVLILLLLSYKRKCWKIKRRIRVRELRSERLYQLIRESDVACISELCMDRKTFDVLCEMLRAAIYRKDIATGEGAEGLVDAVINMEKEVTLETNDDQEVEDDRMSRETPPRWASDRNSVDSTSSSSKRRKKIKGNEVSKSSDPFLDMASDLRDDLKNATASFGKMAEAMEREAKAEEEARHEDPMEAVQKKFIDECTRLEFVSSELLKAAAVFVKVPN</sequence>
<evidence type="ECO:0000259" key="3">
    <source>
        <dbReference type="Pfam" id="PF23950"/>
    </source>
</evidence>
<dbReference type="Proteomes" id="UP001341281">
    <property type="component" value="Chromosome 10"/>
</dbReference>
<keyword evidence="2" id="KW-0472">Membrane</keyword>
<dbReference type="Pfam" id="PF23950">
    <property type="entry name" value="MLLE_2"/>
    <property type="match status" value="1"/>
</dbReference>
<dbReference type="PANTHER" id="PTHR46250:SF15">
    <property type="entry name" value="OS01G0523800 PROTEIN"/>
    <property type="match status" value="1"/>
</dbReference>
<keyword evidence="2" id="KW-0812">Transmembrane</keyword>
<gene>
    <name evidence="4" type="ORF">U9M48_044618</name>
</gene>
<feature type="compositionally biased region" description="Basic and acidic residues" evidence="1">
    <location>
        <begin position="434"/>
        <end position="450"/>
    </location>
</feature>
<keyword evidence="5" id="KW-1185">Reference proteome</keyword>
<dbReference type="AlphaFoldDB" id="A0AAQ3V1K3"/>
<dbReference type="EMBL" id="CP144754">
    <property type="protein sequence ID" value="WVZ99294.1"/>
    <property type="molecule type" value="Genomic_DNA"/>
</dbReference>
<proteinExistence type="predicted"/>
<feature type="domain" description="MLLE-like" evidence="3">
    <location>
        <begin position="516"/>
        <end position="550"/>
    </location>
</feature>
<feature type="compositionally biased region" description="Pro residues" evidence="1">
    <location>
        <begin position="205"/>
        <end position="214"/>
    </location>
</feature>
<evidence type="ECO:0000313" key="5">
    <source>
        <dbReference type="Proteomes" id="UP001341281"/>
    </source>
</evidence>
<keyword evidence="2" id="KW-1133">Transmembrane helix</keyword>
<organism evidence="4 5">
    <name type="scientific">Paspalum notatum var. saurae</name>
    <dbReference type="NCBI Taxonomy" id="547442"/>
    <lineage>
        <taxon>Eukaryota</taxon>
        <taxon>Viridiplantae</taxon>
        <taxon>Streptophyta</taxon>
        <taxon>Embryophyta</taxon>
        <taxon>Tracheophyta</taxon>
        <taxon>Spermatophyta</taxon>
        <taxon>Magnoliopsida</taxon>
        <taxon>Liliopsida</taxon>
        <taxon>Poales</taxon>
        <taxon>Poaceae</taxon>
        <taxon>PACMAD clade</taxon>
        <taxon>Panicoideae</taxon>
        <taxon>Andropogonodae</taxon>
        <taxon>Paspaleae</taxon>
        <taxon>Paspalinae</taxon>
        <taxon>Paspalum</taxon>
    </lineage>
</organism>